<name>K8XFX7_RHOOP</name>
<evidence type="ECO:0000313" key="2">
    <source>
        <dbReference type="Proteomes" id="UP000005951"/>
    </source>
</evidence>
<dbReference type="AlphaFoldDB" id="K8XFX7"/>
<dbReference type="Proteomes" id="UP000005951">
    <property type="component" value="Unassembled WGS sequence"/>
</dbReference>
<proteinExistence type="predicted"/>
<accession>K8XFX7</accession>
<reference evidence="1 2" key="1">
    <citation type="journal article" date="2013" name="Genome Announc.">
        <title>Draft Genome Sequence of Rhodococcus opacus Strain M213 Shows a Diverse Catabolic Potential.</title>
        <authorList>
            <person name="Pathak A."/>
            <person name="Green S.J."/>
            <person name="Ogram A."/>
            <person name="Chauhan A."/>
        </authorList>
    </citation>
    <scope>NUCLEOTIDE SEQUENCE [LARGE SCALE GENOMIC DNA]</scope>
    <source>
        <strain evidence="1 2">M213</strain>
    </source>
</reference>
<comment type="caution">
    <text evidence="1">The sequence shown here is derived from an EMBL/GenBank/DDBJ whole genome shotgun (WGS) entry which is preliminary data.</text>
</comment>
<protein>
    <submittedName>
        <fullName evidence="1">Uncharacterized protein</fullName>
    </submittedName>
</protein>
<dbReference type="EMBL" id="AJYC02000078">
    <property type="protein sequence ID" value="EKT79731.1"/>
    <property type="molecule type" value="Genomic_DNA"/>
</dbReference>
<gene>
    <name evidence="1" type="ORF">WSS_A25950</name>
</gene>
<dbReference type="RefSeq" id="WP_005260825.1">
    <property type="nucleotide sequence ID" value="NZ_AJYC02000078.1"/>
</dbReference>
<organism evidence="1 2">
    <name type="scientific">Rhodococcus opacus M213</name>
    <dbReference type="NCBI Taxonomy" id="1129896"/>
    <lineage>
        <taxon>Bacteria</taxon>
        <taxon>Bacillati</taxon>
        <taxon>Actinomycetota</taxon>
        <taxon>Actinomycetes</taxon>
        <taxon>Mycobacteriales</taxon>
        <taxon>Nocardiaceae</taxon>
        <taxon>Rhodococcus</taxon>
    </lineage>
</organism>
<sequence>MEIIDPVDDAVTRPPVSTVDLIAAARDCQARDAVIHTSQGLPERRFQHVRDIWGHLDVPAE</sequence>
<evidence type="ECO:0000313" key="1">
    <source>
        <dbReference type="EMBL" id="EKT79731.1"/>
    </source>
</evidence>